<dbReference type="KEGG" id="ccz:CCALI_00496"/>
<dbReference type="eggNOG" id="COG1082">
    <property type="taxonomic scope" value="Bacteria"/>
</dbReference>
<dbReference type="InParanoid" id="S0ETB6"/>
<dbReference type="RefSeq" id="WP_016481892.1">
    <property type="nucleotide sequence ID" value="NC_021487.1"/>
</dbReference>
<evidence type="ECO:0000259" key="1">
    <source>
        <dbReference type="Pfam" id="PF01261"/>
    </source>
</evidence>
<dbReference type="InterPro" id="IPR036237">
    <property type="entry name" value="Xyl_isomerase-like_sf"/>
</dbReference>
<organism evidence="2 3">
    <name type="scientific">Chthonomonas calidirosea (strain DSM 23976 / ICMP 18418 / T49)</name>
    <dbReference type="NCBI Taxonomy" id="1303518"/>
    <lineage>
        <taxon>Bacteria</taxon>
        <taxon>Bacillati</taxon>
        <taxon>Armatimonadota</taxon>
        <taxon>Chthonomonadia</taxon>
        <taxon>Chthonomonadales</taxon>
        <taxon>Chthonomonadaceae</taxon>
        <taxon>Chthonomonas</taxon>
    </lineage>
</organism>
<protein>
    <submittedName>
        <fullName evidence="2">Sugar phosphate isomerases/epimerases</fullName>
    </submittedName>
</protein>
<proteinExistence type="predicted"/>
<dbReference type="EMBL" id="HF951689">
    <property type="protein sequence ID" value="CCW34330.1"/>
    <property type="molecule type" value="Genomic_DNA"/>
</dbReference>
<dbReference type="FunCoup" id="S0ETB6">
    <property type="interactions" value="26"/>
</dbReference>
<reference evidence="3" key="1">
    <citation type="submission" date="2013-03" db="EMBL/GenBank/DDBJ databases">
        <title>Genome sequence of Chthonomonas calidirosea, the first sequenced genome from the Armatimonadetes phylum (formally candidate division OP10).</title>
        <authorList>
            <person name="Lee K.C.Y."/>
            <person name="Morgan X.C."/>
            <person name="Dunfield P.F."/>
            <person name="Tamas I."/>
            <person name="Houghton K.M."/>
            <person name="Vyssotski M."/>
            <person name="Ryan J.L.J."/>
            <person name="Lagutin K."/>
            <person name="McDonald I.R."/>
            <person name="Stott M.B."/>
        </authorList>
    </citation>
    <scope>NUCLEOTIDE SEQUENCE [LARGE SCALE GENOMIC DNA]</scope>
    <source>
        <strain evidence="3">DSM 23976 / ICMP 18418 / T49</strain>
    </source>
</reference>
<feature type="domain" description="Xylose isomerase-like TIM barrel" evidence="1">
    <location>
        <begin position="20"/>
        <end position="246"/>
    </location>
</feature>
<dbReference type="PANTHER" id="PTHR12110">
    <property type="entry name" value="HYDROXYPYRUVATE ISOMERASE"/>
    <property type="match status" value="1"/>
</dbReference>
<dbReference type="Gene3D" id="3.20.20.150">
    <property type="entry name" value="Divalent-metal-dependent TIM barrel enzymes"/>
    <property type="match status" value="1"/>
</dbReference>
<evidence type="ECO:0000313" key="3">
    <source>
        <dbReference type="Proteomes" id="UP000014227"/>
    </source>
</evidence>
<dbReference type="Proteomes" id="UP000014227">
    <property type="component" value="Chromosome I"/>
</dbReference>
<dbReference type="Pfam" id="PF01261">
    <property type="entry name" value="AP_endonuc_2"/>
    <property type="match status" value="1"/>
</dbReference>
<gene>
    <name evidence="2" type="ORF">CCALI_00496</name>
</gene>
<keyword evidence="3" id="KW-1185">Reference proteome</keyword>
<dbReference type="InterPro" id="IPR050312">
    <property type="entry name" value="IolE/XylAMocC-like"/>
</dbReference>
<sequence>MELGCSTLLYGGFPVEVALDHIARTGYRAIELAAIPGMGDHLSQEVYQSPTLLKELGRKIADSGLALESIGASTNLLNPDARQRFIRLMEAGSILGAPAITTGSGGVSDDEESFKTVVNLLNELSRVVRETGVKISIKPHVNCAVYSTRTALRLMEHVDANYIGLNVDASHLWRTPEQENPEETIPSLLPYLCTARIRDTKGREKPIGPVEEQIPGGGAMNLPAIIAAFKKKSDLKYLTLEIVGTKDYPLEKVDEVVQRCYQALAPLVE</sequence>
<dbReference type="SUPFAM" id="SSF51658">
    <property type="entry name" value="Xylose isomerase-like"/>
    <property type="match status" value="1"/>
</dbReference>
<name>S0ETB6_CHTCT</name>
<dbReference type="STRING" id="454171.CP488_00658"/>
<dbReference type="InterPro" id="IPR013022">
    <property type="entry name" value="Xyl_isomerase-like_TIM-brl"/>
</dbReference>
<dbReference type="PATRIC" id="fig|1303518.3.peg.504"/>
<keyword evidence="2" id="KW-0413">Isomerase</keyword>
<dbReference type="HOGENOM" id="CLU_1033252_0_0_0"/>
<dbReference type="AlphaFoldDB" id="S0ETB6"/>
<evidence type="ECO:0000313" key="2">
    <source>
        <dbReference type="EMBL" id="CCW34330.1"/>
    </source>
</evidence>
<dbReference type="PANTHER" id="PTHR12110:SF21">
    <property type="entry name" value="XYLOSE ISOMERASE-LIKE TIM BARREL DOMAIN-CONTAINING PROTEIN"/>
    <property type="match status" value="1"/>
</dbReference>
<dbReference type="GO" id="GO:0016853">
    <property type="term" value="F:isomerase activity"/>
    <property type="evidence" value="ECO:0007669"/>
    <property type="project" value="UniProtKB-KW"/>
</dbReference>
<accession>S0ETB6</accession>